<dbReference type="SMART" id="SM00355">
    <property type="entry name" value="ZnF_C2H2"/>
    <property type="match status" value="3"/>
</dbReference>
<dbReference type="GO" id="GO:0005634">
    <property type="term" value="C:nucleus"/>
    <property type="evidence" value="ECO:0007669"/>
    <property type="project" value="UniProtKB-SubCell"/>
</dbReference>
<evidence type="ECO:0000256" key="12">
    <source>
        <dbReference type="PROSITE-ProRule" id="PRU00042"/>
    </source>
</evidence>
<evidence type="ECO:0000256" key="8">
    <source>
        <dbReference type="ARBA" id="ARBA00023015"/>
    </source>
</evidence>
<dbReference type="InterPro" id="IPR041697">
    <property type="entry name" value="Znf-C2H2_11"/>
</dbReference>
<feature type="domain" description="C2H2-type" evidence="13">
    <location>
        <begin position="69"/>
        <end position="97"/>
    </location>
</feature>
<keyword evidence="11" id="KW-0539">Nucleus</keyword>
<accession>A0A8K0KR03</accession>
<evidence type="ECO:0000259" key="13">
    <source>
        <dbReference type="PROSITE" id="PS50157"/>
    </source>
</evidence>
<evidence type="ECO:0000256" key="6">
    <source>
        <dbReference type="ARBA" id="ARBA00022771"/>
    </source>
</evidence>
<keyword evidence="10" id="KW-0804">Transcription</keyword>
<keyword evidence="4" id="KW-0479">Metal-binding</keyword>
<comment type="similarity">
    <text evidence="3">Belongs to the krueppel C2H2-type zinc-finger protein family.</text>
</comment>
<evidence type="ECO:0000256" key="1">
    <source>
        <dbReference type="ARBA" id="ARBA00003767"/>
    </source>
</evidence>
<keyword evidence="7" id="KW-0862">Zinc</keyword>
<reference evidence="14" key="2">
    <citation type="submission" date="2017-10" db="EMBL/GenBank/DDBJ databases">
        <title>Ladona fulva Genome sequencing and assembly.</title>
        <authorList>
            <person name="Murali S."/>
            <person name="Richards S."/>
            <person name="Bandaranaike D."/>
            <person name="Bellair M."/>
            <person name="Blankenburg K."/>
            <person name="Chao H."/>
            <person name="Dinh H."/>
            <person name="Doddapaneni H."/>
            <person name="Dugan-Rocha S."/>
            <person name="Elkadiri S."/>
            <person name="Gnanaolivu R."/>
            <person name="Hernandez B."/>
            <person name="Skinner E."/>
            <person name="Javaid M."/>
            <person name="Lee S."/>
            <person name="Li M."/>
            <person name="Ming W."/>
            <person name="Munidasa M."/>
            <person name="Muniz J."/>
            <person name="Nguyen L."/>
            <person name="Hughes D."/>
            <person name="Osuji N."/>
            <person name="Pu L.-L."/>
            <person name="Puazo M."/>
            <person name="Qu C."/>
            <person name="Quiroz J."/>
            <person name="Raj R."/>
            <person name="Weissenberger G."/>
            <person name="Xin Y."/>
            <person name="Zou X."/>
            <person name="Han Y."/>
            <person name="Worley K."/>
            <person name="Muzny D."/>
            <person name="Gibbs R."/>
        </authorList>
    </citation>
    <scope>NUCLEOTIDE SEQUENCE</scope>
    <source>
        <strain evidence="14">Sampled in the wild</strain>
    </source>
</reference>
<dbReference type="FunFam" id="3.30.160.60:FF:000226">
    <property type="entry name" value="Zinc finger protein 236 variant"/>
    <property type="match status" value="1"/>
</dbReference>
<keyword evidence="9" id="KW-0238">DNA-binding</keyword>
<dbReference type="GO" id="GO:0000981">
    <property type="term" value="F:DNA-binding transcription factor activity, RNA polymerase II-specific"/>
    <property type="evidence" value="ECO:0007669"/>
    <property type="project" value="TreeGrafter"/>
</dbReference>
<evidence type="ECO:0000256" key="7">
    <source>
        <dbReference type="ARBA" id="ARBA00022833"/>
    </source>
</evidence>
<sequence length="186" mass="21434">MPEEMVSKIAAVLPQGAVAEQMRENRPYKCEECHAAFKKQSHLRQHMRGVLRAHMKTHIPFMSPFRRPHECTECGRKFVAAGSLKRHIINAHENLRKSILKQTFLCPYCPAPPFNSNKACRKHIMTHSEELLAAQQQEHAQQELIEEKQGGSDCSSLKMEVSPRILKYFPIQKFPCIITINFPLFL</sequence>
<dbReference type="PROSITE" id="PS50157">
    <property type="entry name" value="ZINC_FINGER_C2H2_2"/>
    <property type="match status" value="2"/>
</dbReference>
<dbReference type="GO" id="GO:0008270">
    <property type="term" value="F:zinc ion binding"/>
    <property type="evidence" value="ECO:0007669"/>
    <property type="project" value="UniProtKB-KW"/>
</dbReference>
<dbReference type="InterPro" id="IPR036236">
    <property type="entry name" value="Znf_C2H2_sf"/>
</dbReference>
<dbReference type="PROSITE" id="PS00028">
    <property type="entry name" value="ZINC_FINGER_C2H2_1"/>
    <property type="match status" value="1"/>
</dbReference>
<dbReference type="Pfam" id="PF16622">
    <property type="entry name" value="zf-C2H2_11"/>
    <property type="match status" value="1"/>
</dbReference>
<feature type="domain" description="C2H2-type" evidence="13">
    <location>
        <begin position="28"/>
        <end position="54"/>
    </location>
</feature>
<comment type="subcellular location">
    <subcellularLocation>
        <location evidence="2">Nucleus</location>
    </subcellularLocation>
</comment>
<feature type="non-terminal residue" evidence="14">
    <location>
        <position position="1"/>
    </location>
</feature>
<dbReference type="Proteomes" id="UP000792457">
    <property type="component" value="Unassembled WGS sequence"/>
</dbReference>
<dbReference type="Gene3D" id="3.30.160.60">
    <property type="entry name" value="Classic Zinc Finger"/>
    <property type="match status" value="2"/>
</dbReference>
<evidence type="ECO:0000256" key="3">
    <source>
        <dbReference type="ARBA" id="ARBA00006991"/>
    </source>
</evidence>
<dbReference type="SUPFAM" id="SSF57667">
    <property type="entry name" value="beta-beta-alpha zinc fingers"/>
    <property type="match status" value="1"/>
</dbReference>
<evidence type="ECO:0000256" key="10">
    <source>
        <dbReference type="ARBA" id="ARBA00023163"/>
    </source>
</evidence>
<comment type="function">
    <text evidence="1">May be involved in transcriptional regulation.</text>
</comment>
<dbReference type="AlphaFoldDB" id="A0A8K0KR03"/>
<dbReference type="InterPro" id="IPR013087">
    <property type="entry name" value="Znf_C2H2_type"/>
</dbReference>
<evidence type="ECO:0000256" key="2">
    <source>
        <dbReference type="ARBA" id="ARBA00004123"/>
    </source>
</evidence>
<dbReference type="PANTHER" id="PTHR24409">
    <property type="entry name" value="ZINC FINGER PROTEIN 142"/>
    <property type="match status" value="1"/>
</dbReference>
<evidence type="ECO:0000256" key="5">
    <source>
        <dbReference type="ARBA" id="ARBA00022737"/>
    </source>
</evidence>
<evidence type="ECO:0000256" key="9">
    <source>
        <dbReference type="ARBA" id="ARBA00023125"/>
    </source>
</evidence>
<dbReference type="GO" id="GO:0000977">
    <property type="term" value="F:RNA polymerase II transcription regulatory region sequence-specific DNA binding"/>
    <property type="evidence" value="ECO:0007669"/>
    <property type="project" value="TreeGrafter"/>
</dbReference>
<evidence type="ECO:0000256" key="11">
    <source>
        <dbReference type="ARBA" id="ARBA00023242"/>
    </source>
</evidence>
<evidence type="ECO:0000256" key="4">
    <source>
        <dbReference type="ARBA" id="ARBA00022723"/>
    </source>
</evidence>
<keyword evidence="15" id="KW-1185">Reference proteome</keyword>
<protein>
    <recommendedName>
        <fullName evidence="13">C2H2-type domain-containing protein</fullName>
    </recommendedName>
</protein>
<evidence type="ECO:0000313" key="14">
    <source>
        <dbReference type="EMBL" id="KAG8238271.1"/>
    </source>
</evidence>
<dbReference type="Pfam" id="PF00096">
    <property type="entry name" value="zf-C2H2"/>
    <property type="match status" value="1"/>
</dbReference>
<keyword evidence="6 12" id="KW-0863">Zinc-finger</keyword>
<dbReference type="FunFam" id="3.30.160.60:FF:000446">
    <property type="entry name" value="Zinc finger protein"/>
    <property type="match status" value="1"/>
</dbReference>
<reference evidence="14" key="1">
    <citation type="submission" date="2013-04" db="EMBL/GenBank/DDBJ databases">
        <authorList>
            <person name="Qu J."/>
            <person name="Murali S.C."/>
            <person name="Bandaranaike D."/>
            <person name="Bellair M."/>
            <person name="Blankenburg K."/>
            <person name="Chao H."/>
            <person name="Dinh H."/>
            <person name="Doddapaneni H."/>
            <person name="Downs B."/>
            <person name="Dugan-Rocha S."/>
            <person name="Elkadiri S."/>
            <person name="Gnanaolivu R.D."/>
            <person name="Hernandez B."/>
            <person name="Javaid M."/>
            <person name="Jayaseelan J.C."/>
            <person name="Lee S."/>
            <person name="Li M."/>
            <person name="Ming W."/>
            <person name="Munidasa M."/>
            <person name="Muniz J."/>
            <person name="Nguyen L."/>
            <person name="Ongeri F."/>
            <person name="Osuji N."/>
            <person name="Pu L.-L."/>
            <person name="Puazo M."/>
            <person name="Qu C."/>
            <person name="Quiroz J."/>
            <person name="Raj R."/>
            <person name="Weissenberger G."/>
            <person name="Xin Y."/>
            <person name="Zou X."/>
            <person name="Han Y."/>
            <person name="Richards S."/>
            <person name="Worley K."/>
            <person name="Muzny D."/>
            <person name="Gibbs R."/>
        </authorList>
    </citation>
    <scope>NUCLEOTIDE SEQUENCE</scope>
    <source>
        <strain evidence="14">Sampled in the wild</strain>
    </source>
</reference>
<keyword evidence="5" id="KW-0677">Repeat</keyword>
<dbReference type="EMBL" id="KZ309317">
    <property type="protein sequence ID" value="KAG8238271.1"/>
    <property type="molecule type" value="Genomic_DNA"/>
</dbReference>
<name>A0A8K0KR03_LADFU</name>
<keyword evidence="8" id="KW-0805">Transcription regulation</keyword>
<organism evidence="14 15">
    <name type="scientific">Ladona fulva</name>
    <name type="common">Scarce chaser dragonfly</name>
    <name type="synonym">Libellula fulva</name>
    <dbReference type="NCBI Taxonomy" id="123851"/>
    <lineage>
        <taxon>Eukaryota</taxon>
        <taxon>Metazoa</taxon>
        <taxon>Ecdysozoa</taxon>
        <taxon>Arthropoda</taxon>
        <taxon>Hexapoda</taxon>
        <taxon>Insecta</taxon>
        <taxon>Pterygota</taxon>
        <taxon>Palaeoptera</taxon>
        <taxon>Odonata</taxon>
        <taxon>Epiprocta</taxon>
        <taxon>Anisoptera</taxon>
        <taxon>Libelluloidea</taxon>
        <taxon>Libellulidae</taxon>
        <taxon>Ladona</taxon>
    </lineage>
</organism>
<dbReference type="OrthoDB" id="25818at2759"/>
<gene>
    <name evidence="14" type="ORF">J437_LFUL017410</name>
</gene>
<comment type="caution">
    <text evidence="14">The sequence shown here is derived from an EMBL/GenBank/DDBJ whole genome shotgun (WGS) entry which is preliminary data.</text>
</comment>
<evidence type="ECO:0000313" key="15">
    <source>
        <dbReference type="Proteomes" id="UP000792457"/>
    </source>
</evidence>
<dbReference type="PANTHER" id="PTHR24409:SF295">
    <property type="entry name" value="AZ2-RELATED"/>
    <property type="match status" value="1"/>
</dbReference>
<proteinExistence type="inferred from homology"/>